<sequence length="152" mass="16634">MLEDILTFVGTLAVVVSLLFLAVQTRAAARQAEINNSIGITSTFYQSASLVQVVHGTFLSDPSLRAYFYDGRECSPKNPQRAKVVTLAELHADALEYGLMAGQQIKGAVAWVNYPRDLLARSPVMQEVVSGQPELWPRLADLLADIRSQKAS</sequence>
<reference evidence="1 2" key="1">
    <citation type="submission" date="2021-01" db="EMBL/GenBank/DDBJ databases">
        <title>Whole genome shotgun sequence of Catellatospora chokoriensis NBRC 107358.</title>
        <authorList>
            <person name="Komaki H."/>
            <person name="Tamura T."/>
        </authorList>
    </citation>
    <scope>NUCLEOTIDE SEQUENCE [LARGE SCALE GENOMIC DNA]</scope>
    <source>
        <strain evidence="1 2">NBRC 107358</strain>
    </source>
</reference>
<comment type="caution">
    <text evidence="1">The sequence shown here is derived from an EMBL/GenBank/DDBJ whole genome shotgun (WGS) entry which is preliminary data.</text>
</comment>
<name>A0A8J3NPQ7_9ACTN</name>
<dbReference type="Proteomes" id="UP000619293">
    <property type="component" value="Unassembled WGS sequence"/>
</dbReference>
<evidence type="ECO:0000313" key="1">
    <source>
        <dbReference type="EMBL" id="GIF88165.1"/>
    </source>
</evidence>
<protein>
    <submittedName>
        <fullName evidence="1">Uncharacterized protein</fullName>
    </submittedName>
</protein>
<gene>
    <name evidence="1" type="ORF">Cch02nite_16090</name>
</gene>
<proteinExistence type="predicted"/>
<dbReference type="EMBL" id="BONG01000007">
    <property type="protein sequence ID" value="GIF88165.1"/>
    <property type="molecule type" value="Genomic_DNA"/>
</dbReference>
<keyword evidence="2" id="KW-1185">Reference proteome</keyword>
<organism evidence="1 2">
    <name type="scientific">Catellatospora chokoriensis</name>
    <dbReference type="NCBI Taxonomy" id="310353"/>
    <lineage>
        <taxon>Bacteria</taxon>
        <taxon>Bacillati</taxon>
        <taxon>Actinomycetota</taxon>
        <taxon>Actinomycetes</taxon>
        <taxon>Micromonosporales</taxon>
        <taxon>Micromonosporaceae</taxon>
        <taxon>Catellatospora</taxon>
    </lineage>
</organism>
<dbReference type="AlphaFoldDB" id="A0A8J3NPQ7"/>
<dbReference type="RefSeq" id="WP_191839940.1">
    <property type="nucleotide sequence ID" value="NZ_BAAALB010000020.1"/>
</dbReference>
<accession>A0A8J3NPQ7</accession>
<evidence type="ECO:0000313" key="2">
    <source>
        <dbReference type="Proteomes" id="UP000619293"/>
    </source>
</evidence>